<dbReference type="AlphaFoldDB" id="A0A671W2R2"/>
<sequence length="74" mass="8494">MLMVSEVSHYTGGTSRGERSGRGSIQKERGCQRYLPTHHEQSHWVRNCPNKTAPHTLPRHLHQVTKIEDPPLIK</sequence>
<feature type="compositionally biased region" description="Basic and acidic residues" evidence="1">
    <location>
        <begin position="65"/>
        <end position="74"/>
    </location>
</feature>
<feature type="compositionally biased region" description="Basic and acidic residues" evidence="1">
    <location>
        <begin position="16"/>
        <end position="28"/>
    </location>
</feature>
<evidence type="ECO:0000313" key="2">
    <source>
        <dbReference type="Ensembl" id="ENSSAUP00010030951.1"/>
    </source>
</evidence>
<feature type="region of interest" description="Disordered" evidence="1">
    <location>
        <begin position="53"/>
        <end position="74"/>
    </location>
</feature>
<proteinExistence type="predicted"/>
<dbReference type="InParanoid" id="A0A671W2R2"/>
<evidence type="ECO:0000313" key="3">
    <source>
        <dbReference type="Proteomes" id="UP000472265"/>
    </source>
</evidence>
<accession>A0A671W2R2</accession>
<name>A0A671W2R2_SPAAU</name>
<protein>
    <submittedName>
        <fullName evidence="2">Uncharacterized protein</fullName>
    </submittedName>
</protein>
<reference evidence="2" key="2">
    <citation type="submission" date="2025-08" db="UniProtKB">
        <authorList>
            <consortium name="Ensembl"/>
        </authorList>
    </citation>
    <scope>IDENTIFICATION</scope>
</reference>
<keyword evidence="3" id="KW-1185">Reference proteome</keyword>
<dbReference type="Ensembl" id="ENSSAUT00010032627.1">
    <property type="protein sequence ID" value="ENSSAUP00010030951.1"/>
    <property type="gene ID" value="ENSSAUG00010013243.1"/>
</dbReference>
<evidence type="ECO:0000256" key="1">
    <source>
        <dbReference type="SAM" id="MobiDB-lite"/>
    </source>
</evidence>
<reference evidence="2" key="1">
    <citation type="submission" date="2021-04" db="EMBL/GenBank/DDBJ databases">
        <authorList>
            <consortium name="Wellcome Sanger Institute Data Sharing"/>
        </authorList>
    </citation>
    <scope>NUCLEOTIDE SEQUENCE [LARGE SCALE GENOMIC DNA]</scope>
</reference>
<reference evidence="2" key="3">
    <citation type="submission" date="2025-09" db="UniProtKB">
        <authorList>
            <consortium name="Ensembl"/>
        </authorList>
    </citation>
    <scope>IDENTIFICATION</scope>
</reference>
<dbReference type="GeneTree" id="ENSGT00990000214289"/>
<organism evidence="2 3">
    <name type="scientific">Sparus aurata</name>
    <name type="common">Gilthead sea bream</name>
    <dbReference type="NCBI Taxonomy" id="8175"/>
    <lineage>
        <taxon>Eukaryota</taxon>
        <taxon>Metazoa</taxon>
        <taxon>Chordata</taxon>
        <taxon>Craniata</taxon>
        <taxon>Vertebrata</taxon>
        <taxon>Euteleostomi</taxon>
        <taxon>Actinopterygii</taxon>
        <taxon>Neopterygii</taxon>
        <taxon>Teleostei</taxon>
        <taxon>Neoteleostei</taxon>
        <taxon>Acanthomorphata</taxon>
        <taxon>Eupercaria</taxon>
        <taxon>Spariformes</taxon>
        <taxon>Sparidae</taxon>
        <taxon>Sparus</taxon>
    </lineage>
</organism>
<feature type="region of interest" description="Disordered" evidence="1">
    <location>
        <begin position="1"/>
        <end position="28"/>
    </location>
</feature>
<dbReference type="Proteomes" id="UP000472265">
    <property type="component" value="Chromosome 6"/>
</dbReference>